<evidence type="ECO:0000313" key="3">
    <source>
        <dbReference type="Proteomes" id="UP000006039"/>
    </source>
</evidence>
<accession>J3NSX2</accession>
<dbReference type="Proteomes" id="UP000006039">
    <property type="component" value="Unassembled WGS sequence"/>
</dbReference>
<dbReference type="VEuPathDB" id="FungiDB:GGTG_04371"/>
<protein>
    <submittedName>
        <fullName evidence="1 2">Uncharacterized protein</fullName>
    </submittedName>
</protein>
<dbReference type="GeneID" id="20344829"/>
<reference evidence="1" key="2">
    <citation type="submission" date="2010-07" db="EMBL/GenBank/DDBJ databases">
        <authorList>
            <consortium name="The Broad Institute Genome Sequencing Platform"/>
            <consortium name="Broad Institute Genome Sequencing Center for Infectious Disease"/>
            <person name="Ma L.-J."/>
            <person name="Dead R."/>
            <person name="Young S."/>
            <person name="Zeng Q."/>
            <person name="Koehrsen M."/>
            <person name="Alvarado L."/>
            <person name="Berlin A."/>
            <person name="Chapman S.B."/>
            <person name="Chen Z."/>
            <person name="Freedman E."/>
            <person name="Gellesch M."/>
            <person name="Goldberg J."/>
            <person name="Griggs A."/>
            <person name="Gujja S."/>
            <person name="Heilman E.R."/>
            <person name="Heiman D."/>
            <person name="Hepburn T."/>
            <person name="Howarth C."/>
            <person name="Jen D."/>
            <person name="Larson L."/>
            <person name="Mehta T."/>
            <person name="Neiman D."/>
            <person name="Pearson M."/>
            <person name="Roberts A."/>
            <person name="Saif S."/>
            <person name="Shea T."/>
            <person name="Shenoy N."/>
            <person name="Sisk P."/>
            <person name="Stolte C."/>
            <person name="Sykes S."/>
            <person name="Walk T."/>
            <person name="White J."/>
            <person name="Yandava C."/>
            <person name="Haas B."/>
            <person name="Nusbaum C."/>
            <person name="Birren B."/>
        </authorList>
    </citation>
    <scope>NUCLEOTIDE SEQUENCE</scope>
    <source>
        <strain evidence="1">R3-111a-1</strain>
    </source>
</reference>
<evidence type="ECO:0000313" key="2">
    <source>
        <dbReference type="EnsemblFungi" id="EJT79285"/>
    </source>
</evidence>
<gene>
    <name evidence="2" type="primary">20344829</name>
    <name evidence="1" type="ORF">GGTG_04371</name>
</gene>
<proteinExistence type="predicted"/>
<name>J3NSX2_GAET3</name>
<reference evidence="2" key="5">
    <citation type="submission" date="2018-04" db="UniProtKB">
        <authorList>
            <consortium name="EnsemblFungi"/>
        </authorList>
    </citation>
    <scope>IDENTIFICATION</scope>
    <source>
        <strain evidence="2">R3-111a-1</strain>
    </source>
</reference>
<organism evidence="1">
    <name type="scientific">Gaeumannomyces tritici (strain R3-111a-1)</name>
    <name type="common">Wheat and barley take-all root rot fungus</name>
    <name type="synonym">Gaeumannomyces graminis var. tritici</name>
    <dbReference type="NCBI Taxonomy" id="644352"/>
    <lineage>
        <taxon>Eukaryota</taxon>
        <taxon>Fungi</taxon>
        <taxon>Dikarya</taxon>
        <taxon>Ascomycota</taxon>
        <taxon>Pezizomycotina</taxon>
        <taxon>Sordariomycetes</taxon>
        <taxon>Sordariomycetidae</taxon>
        <taxon>Magnaporthales</taxon>
        <taxon>Magnaporthaceae</taxon>
        <taxon>Gaeumannomyces</taxon>
    </lineage>
</organism>
<reference evidence="3" key="1">
    <citation type="submission" date="2010-07" db="EMBL/GenBank/DDBJ databases">
        <title>The genome sequence of Gaeumannomyces graminis var. tritici strain R3-111a-1.</title>
        <authorList>
            <consortium name="The Broad Institute Genome Sequencing Platform"/>
            <person name="Ma L.-J."/>
            <person name="Dead R."/>
            <person name="Young S."/>
            <person name="Zeng Q."/>
            <person name="Koehrsen M."/>
            <person name="Alvarado L."/>
            <person name="Berlin A."/>
            <person name="Chapman S.B."/>
            <person name="Chen Z."/>
            <person name="Freedman E."/>
            <person name="Gellesch M."/>
            <person name="Goldberg J."/>
            <person name="Griggs A."/>
            <person name="Gujja S."/>
            <person name="Heilman E.R."/>
            <person name="Heiman D."/>
            <person name="Hepburn T."/>
            <person name="Howarth C."/>
            <person name="Jen D."/>
            <person name="Larson L."/>
            <person name="Mehta T."/>
            <person name="Neiman D."/>
            <person name="Pearson M."/>
            <person name="Roberts A."/>
            <person name="Saif S."/>
            <person name="Shea T."/>
            <person name="Shenoy N."/>
            <person name="Sisk P."/>
            <person name="Stolte C."/>
            <person name="Sykes S."/>
            <person name="Walk T."/>
            <person name="White J."/>
            <person name="Yandava C."/>
            <person name="Haas B."/>
            <person name="Nusbaum C."/>
            <person name="Birren B."/>
        </authorList>
    </citation>
    <scope>NUCLEOTIDE SEQUENCE [LARGE SCALE GENOMIC DNA]</scope>
    <source>
        <strain evidence="3">R3-111a-1</strain>
    </source>
</reference>
<dbReference type="HOGENOM" id="CLU_2722380_0_0_1"/>
<sequence>MGHPPLLAEDRLIAVGPEDKFGSLWSVPSIFSFAPPTSAKLKMKIQRAPMAIAASVDMIRPPCLRRGSGDSA</sequence>
<reference evidence="2" key="4">
    <citation type="journal article" date="2015" name="G3 (Bethesda)">
        <title>Genome sequences of three phytopathogenic species of the Magnaporthaceae family of fungi.</title>
        <authorList>
            <person name="Okagaki L.H."/>
            <person name="Nunes C.C."/>
            <person name="Sailsbery J."/>
            <person name="Clay B."/>
            <person name="Brown D."/>
            <person name="John T."/>
            <person name="Oh Y."/>
            <person name="Young N."/>
            <person name="Fitzgerald M."/>
            <person name="Haas B.J."/>
            <person name="Zeng Q."/>
            <person name="Young S."/>
            <person name="Adiconis X."/>
            <person name="Fan L."/>
            <person name="Levin J.Z."/>
            <person name="Mitchell T.K."/>
            <person name="Okubara P.A."/>
            <person name="Farman M.L."/>
            <person name="Kohn L.M."/>
            <person name="Birren B."/>
            <person name="Ma L.-J."/>
            <person name="Dean R.A."/>
        </authorList>
    </citation>
    <scope>NUCLEOTIDE SEQUENCE</scope>
    <source>
        <strain evidence="2">R3-111a-1</strain>
    </source>
</reference>
<dbReference type="EnsemblFungi" id="EJT79285">
    <property type="protein sequence ID" value="EJT79285"/>
    <property type="gene ID" value="GGTG_04371"/>
</dbReference>
<dbReference type="AlphaFoldDB" id="J3NSX2"/>
<reference evidence="1" key="3">
    <citation type="submission" date="2010-09" db="EMBL/GenBank/DDBJ databases">
        <title>Annotation of Gaeumannomyces graminis var. tritici R3-111a-1.</title>
        <authorList>
            <consortium name="The Broad Institute Genome Sequencing Platform"/>
            <person name="Ma L.-J."/>
            <person name="Dead R."/>
            <person name="Young S.K."/>
            <person name="Zeng Q."/>
            <person name="Gargeya S."/>
            <person name="Fitzgerald M."/>
            <person name="Haas B."/>
            <person name="Abouelleil A."/>
            <person name="Alvarado L."/>
            <person name="Arachchi H.M."/>
            <person name="Berlin A."/>
            <person name="Brown A."/>
            <person name="Chapman S.B."/>
            <person name="Chen Z."/>
            <person name="Dunbar C."/>
            <person name="Freedman E."/>
            <person name="Gearin G."/>
            <person name="Gellesch M."/>
            <person name="Goldberg J."/>
            <person name="Griggs A."/>
            <person name="Gujja S."/>
            <person name="Heiman D."/>
            <person name="Howarth C."/>
            <person name="Larson L."/>
            <person name="Lui A."/>
            <person name="MacDonald P.J.P."/>
            <person name="Mehta T."/>
            <person name="Montmayeur A."/>
            <person name="Murphy C."/>
            <person name="Neiman D."/>
            <person name="Pearson M."/>
            <person name="Priest M."/>
            <person name="Roberts A."/>
            <person name="Saif S."/>
            <person name="Shea T."/>
            <person name="Shenoy N."/>
            <person name="Sisk P."/>
            <person name="Stolte C."/>
            <person name="Sykes S."/>
            <person name="Yandava C."/>
            <person name="Wortman J."/>
            <person name="Nusbaum C."/>
            <person name="Birren B."/>
        </authorList>
    </citation>
    <scope>NUCLEOTIDE SEQUENCE</scope>
    <source>
        <strain evidence="1">R3-111a-1</strain>
    </source>
</reference>
<keyword evidence="3" id="KW-1185">Reference proteome</keyword>
<dbReference type="EMBL" id="GL385396">
    <property type="protein sequence ID" value="EJT79285.1"/>
    <property type="molecule type" value="Genomic_DNA"/>
</dbReference>
<dbReference type="RefSeq" id="XP_009220430.1">
    <property type="nucleotide sequence ID" value="XM_009222166.1"/>
</dbReference>
<evidence type="ECO:0000313" key="1">
    <source>
        <dbReference type="EMBL" id="EJT79285.1"/>
    </source>
</evidence>